<evidence type="ECO:0000256" key="5">
    <source>
        <dbReference type="ARBA" id="ARBA00022927"/>
    </source>
</evidence>
<keyword evidence="12" id="KW-1185">Reference proteome</keyword>
<evidence type="ECO:0000256" key="2">
    <source>
        <dbReference type="ARBA" id="ARBA00022448"/>
    </source>
</evidence>
<evidence type="ECO:0000256" key="6">
    <source>
        <dbReference type="ARBA" id="ARBA00022989"/>
    </source>
</evidence>
<dbReference type="Pfam" id="PF01618">
    <property type="entry name" value="MotA_ExbB"/>
    <property type="match status" value="1"/>
</dbReference>
<name>A0ABX7NZV6_9BACT</name>
<dbReference type="Proteomes" id="UP000662747">
    <property type="component" value="Chromosome"/>
</dbReference>
<gene>
    <name evidence="11" type="ORF">JY651_48845</name>
</gene>
<feature type="transmembrane region" description="Helical" evidence="9">
    <location>
        <begin position="169"/>
        <end position="197"/>
    </location>
</feature>
<evidence type="ECO:0000256" key="7">
    <source>
        <dbReference type="ARBA" id="ARBA00023136"/>
    </source>
</evidence>
<evidence type="ECO:0000256" key="1">
    <source>
        <dbReference type="ARBA" id="ARBA00004651"/>
    </source>
</evidence>
<keyword evidence="4 9" id="KW-0812">Transmembrane</keyword>
<dbReference type="InterPro" id="IPR050790">
    <property type="entry name" value="ExbB/TolQ_transport"/>
</dbReference>
<evidence type="ECO:0000256" key="3">
    <source>
        <dbReference type="ARBA" id="ARBA00022475"/>
    </source>
</evidence>
<evidence type="ECO:0000256" key="9">
    <source>
        <dbReference type="SAM" id="Phobius"/>
    </source>
</evidence>
<keyword evidence="2 8" id="KW-0813">Transport</keyword>
<evidence type="ECO:0000259" key="10">
    <source>
        <dbReference type="Pfam" id="PF01618"/>
    </source>
</evidence>
<evidence type="ECO:0000256" key="8">
    <source>
        <dbReference type="RuleBase" id="RU004057"/>
    </source>
</evidence>
<dbReference type="RefSeq" id="WP_206724497.1">
    <property type="nucleotide sequence ID" value="NZ_CP071090.1"/>
</dbReference>
<dbReference type="EMBL" id="CP071090">
    <property type="protein sequence ID" value="QSQ22921.1"/>
    <property type="molecule type" value="Genomic_DNA"/>
</dbReference>
<comment type="similarity">
    <text evidence="8">Belongs to the exbB/tolQ family.</text>
</comment>
<protein>
    <submittedName>
        <fullName evidence="11">MotA/TolQ/ExbB proton channel family protein</fullName>
    </submittedName>
</protein>
<dbReference type="PANTHER" id="PTHR30625:SF15">
    <property type="entry name" value="BIOPOLYMER TRANSPORT PROTEIN EXBB"/>
    <property type="match status" value="1"/>
</dbReference>
<dbReference type="InterPro" id="IPR002898">
    <property type="entry name" value="MotA_ExbB_proton_chnl"/>
</dbReference>
<feature type="domain" description="MotA/TolQ/ExbB proton channel" evidence="10">
    <location>
        <begin position="89"/>
        <end position="207"/>
    </location>
</feature>
<keyword evidence="7 9" id="KW-0472">Membrane</keyword>
<organism evidence="11 12">
    <name type="scientific">Pyxidicoccus parkwayensis</name>
    <dbReference type="NCBI Taxonomy" id="2813578"/>
    <lineage>
        <taxon>Bacteria</taxon>
        <taxon>Pseudomonadati</taxon>
        <taxon>Myxococcota</taxon>
        <taxon>Myxococcia</taxon>
        <taxon>Myxococcales</taxon>
        <taxon>Cystobacterineae</taxon>
        <taxon>Myxococcaceae</taxon>
        <taxon>Pyxidicoccus</taxon>
    </lineage>
</organism>
<evidence type="ECO:0000256" key="4">
    <source>
        <dbReference type="ARBA" id="ARBA00022692"/>
    </source>
</evidence>
<keyword evidence="6 9" id="KW-1133">Transmembrane helix</keyword>
<keyword evidence="3" id="KW-1003">Cell membrane</keyword>
<feature type="transmembrane region" description="Helical" evidence="9">
    <location>
        <begin position="125"/>
        <end position="149"/>
    </location>
</feature>
<evidence type="ECO:0000313" key="12">
    <source>
        <dbReference type="Proteomes" id="UP000662747"/>
    </source>
</evidence>
<sequence length="236" mass="24911">MTSSLLLSQTGHPEIGWLSSKLLGVTLTSAEWVLWILVVLSVLSIAIMLERTVYFARNRLPDSEGLAVRLARGDFEAARKAVEGKSGMEAAVVREALASTAMGADTVEQVIASTMARERPQYERFLSFLGTLGNNAPFIGLFGTVLGIIKAFHDLGAANVKGAAIQQTVMAGISEALVATAVGLAVAIPAVVAFNIFNRQLKTLTSRANALGYALVGSLRAERPSTDAAPRAAEGR</sequence>
<keyword evidence="5 8" id="KW-0653">Protein transport</keyword>
<feature type="transmembrane region" description="Helical" evidence="9">
    <location>
        <begin position="32"/>
        <end position="49"/>
    </location>
</feature>
<comment type="subcellular location">
    <subcellularLocation>
        <location evidence="1">Cell membrane</location>
        <topology evidence="1">Multi-pass membrane protein</topology>
    </subcellularLocation>
    <subcellularLocation>
        <location evidence="8">Membrane</location>
        <topology evidence="8">Multi-pass membrane protein</topology>
    </subcellularLocation>
</comment>
<evidence type="ECO:0000313" key="11">
    <source>
        <dbReference type="EMBL" id="QSQ22921.1"/>
    </source>
</evidence>
<accession>A0ABX7NZV6</accession>
<proteinExistence type="inferred from homology"/>
<dbReference type="PANTHER" id="PTHR30625">
    <property type="entry name" value="PROTEIN TOLQ"/>
    <property type="match status" value="1"/>
</dbReference>
<reference evidence="11 12" key="1">
    <citation type="submission" date="2021-02" db="EMBL/GenBank/DDBJ databases">
        <title>De Novo genome assembly of isolated myxobacteria.</title>
        <authorList>
            <person name="Stevens D.C."/>
        </authorList>
    </citation>
    <scope>NUCLEOTIDE SEQUENCE [LARGE SCALE GENOMIC DNA]</scope>
    <source>
        <strain evidence="12">SCPEA02</strain>
    </source>
</reference>